<name>A0ACA9LNP7_9GLOM</name>
<proteinExistence type="predicted"/>
<gene>
    <name evidence="1" type="ORF">DHETER_LOCUS4628</name>
</gene>
<sequence>MSNSISTSRFTCTLYTHLQSYKTKCGLQYHETIKHKEHNILPSHILPLPNYELDYIKKIIVREIQKHLKKYHCTVRNQVFSLHCSENTFRNNSYNILTNIFNNAMWGERDYAKCVFDQVKICKENIFHKDDKVEIKQACFTINDKLFEIQYGKVNQEKIDDLHFAILKSLDKSKISHEAY</sequence>
<dbReference type="Proteomes" id="UP000789702">
    <property type="component" value="Unassembled WGS sequence"/>
</dbReference>
<keyword evidence="2" id="KW-1185">Reference proteome</keyword>
<evidence type="ECO:0000313" key="2">
    <source>
        <dbReference type="Proteomes" id="UP000789702"/>
    </source>
</evidence>
<evidence type="ECO:0000313" key="1">
    <source>
        <dbReference type="EMBL" id="CAG8537027.1"/>
    </source>
</evidence>
<dbReference type="EMBL" id="CAJVPU010004714">
    <property type="protein sequence ID" value="CAG8537027.1"/>
    <property type="molecule type" value="Genomic_DNA"/>
</dbReference>
<accession>A0ACA9LNP7</accession>
<protein>
    <submittedName>
        <fullName evidence="1">11128_t:CDS:1</fullName>
    </submittedName>
</protein>
<reference evidence="1" key="1">
    <citation type="submission" date="2021-06" db="EMBL/GenBank/DDBJ databases">
        <authorList>
            <person name="Kallberg Y."/>
            <person name="Tangrot J."/>
            <person name="Rosling A."/>
        </authorList>
    </citation>
    <scope>NUCLEOTIDE SEQUENCE</scope>
    <source>
        <strain evidence="1">IL203A</strain>
    </source>
</reference>
<comment type="caution">
    <text evidence="1">The sequence shown here is derived from an EMBL/GenBank/DDBJ whole genome shotgun (WGS) entry which is preliminary data.</text>
</comment>
<organism evidence="1 2">
    <name type="scientific">Dentiscutata heterogama</name>
    <dbReference type="NCBI Taxonomy" id="1316150"/>
    <lineage>
        <taxon>Eukaryota</taxon>
        <taxon>Fungi</taxon>
        <taxon>Fungi incertae sedis</taxon>
        <taxon>Mucoromycota</taxon>
        <taxon>Glomeromycotina</taxon>
        <taxon>Glomeromycetes</taxon>
        <taxon>Diversisporales</taxon>
        <taxon>Gigasporaceae</taxon>
        <taxon>Dentiscutata</taxon>
    </lineage>
</organism>